<feature type="transmembrane region" description="Helical" evidence="1">
    <location>
        <begin position="285"/>
        <end position="301"/>
    </location>
</feature>
<feature type="transmembrane region" description="Helical" evidence="1">
    <location>
        <begin position="202"/>
        <end position="222"/>
    </location>
</feature>
<proteinExistence type="predicted"/>
<feature type="transmembrane region" description="Helical" evidence="1">
    <location>
        <begin position="307"/>
        <end position="323"/>
    </location>
</feature>
<dbReference type="STRING" id="1454373.ACMU_01695"/>
<evidence type="ECO:0000313" key="2">
    <source>
        <dbReference type="EMBL" id="KAJ57233.1"/>
    </source>
</evidence>
<accession>A0A037ZNV0</accession>
<evidence type="ECO:0000313" key="3">
    <source>
        <dbReference type="Proteomes" id="UP000026249"/>
    </source>
</evidence>
<feature type="transmembrane region" description="Helical" evidence="1">
    <location>
        <begin position="234"/>
        <end position="255"/>
    </location>
</feature>
<keyword evidence="3" id="KW-1185">Reference proteome</keyword>
<feature type="transmembrane region" description="Helical" evidence="1">
    <location>
        <begin position="110"/>
        <end position="132"/>
    </location>
</feature>
<reference evidence="2 3" key="1">
    <citation type="submission" date="2014-03" db="EMBL/GenBank/DDBJ databases">
        <title>Draft Genome Sequence of Actibacterium mucosum KCTC 23349, a Marine Alphaproteobacterium with Complex Ionic Requirements Isolated from Mediterranean Seawater at Malvarrosa Beach, Valencia, Spain.</title>
        <authorList>
            <person name="Arahal D.R."/>
            <person name="Shao Z."/>
            <person name="Lai Q."/>
            <person name="Pujalte M.J."/>
        </authorList>
    </citation>
    <scope>NUCLEOTIDE SEQUENCE [LARGE SCALE GENOMIC DNA]</scope>
    <source>
        <strain evidence="2 3">KCTC 23349</strain>
    </source>
</reference>
<keyword evidence="1" id="KW-0812">Transmembrane</keyword>
<dbReference type="OrthoDB" id="9770600at2"/>
<keyword evidence="1" id="KW-0472">Membrane</keyword>
<organism evidence="2 3">
    <name type="scientific">Actibacterium mucosum KCTC 23349</name>
    <dbReference type="NCBI Taxonomy" id="1454373"/>
    <lineage>
        <taxon>Bacteria</taxon>
        <taxon>Pseudomonadati</taxon>
        <taxon>Pseudomonadota</taxon>
        <taxon>Alphaproteobacteria</taxon>
        <taxon>Rhodobacterales</taxon>
        <taxon>Roseobacteraceae</taxon>
        <taxon>Actibacterium</taxon>
    </lineage>
</organism>
<sequence length="358" mass="38709">MSITADDLRAAVQTGTISEKQAAAISALAETRRGVRENMDGLDEPFELFRGFNEIFIVVGLIILYAGWSGLTGLNAIFSDGSTAFAFYGAIGMGVIAFLARYFTLTRRMVAPSIALVIMFGLSSVQLTAALTSDGDDAMRVLIMAGLTTVFLLIYWMVFHVPFAMFLIGLGVFVSAIAVASLGQADLDSPMNLFLLSADGPFAYLTFALGILGLIIALRFDMSDPHRVTRRSQNGFWLHIIAAPAIINTVALTLFESRTSLAELWLFLFLVLMALLAIVIDRRSFLVSGVGYAVALAFAVVNDNGFVIILLLGLGMVILGAKWETLRRGLMRSLPSFPGRDRLPPWEGQPSTTGSSES</sequence>
<feature type="transmembrane region" description="Helical" evidence="1">
    <location>
        <begin position="163"/>
        <end position="182"/>
    </location>
</feature>
<dbReference type="AlphaFoldDB" id="A0A037ZNV0"/>
<gene>
    <name evidence="2" type="ORF">ACMU_01695</name>
</gene>
<name>A0A037ZNV0_9RHOB</name>
<comment type="caution">
    <text evidence="2">The sequence shown here is derived from an EMBL/GenBank/DDBJ whole genome shotgun (WGS) entry which is preliminary data.</text>
</comment>
<dbReference type="RefSeq" id="WP_035255505.1">
    <property type="nucleotide sequence ID" value="NZ_JFKE01000001.1"/>
</dbReference>
<feature type="transmembrane region" description="Helical" evidence="1">
    <location>
        <begin position="138"/>
        <end position="156"/>
    </location>
</feature>
<evidence type="ECO:0008006" key="4">
    <source>
        <dbReference type="Google" id="ProtNLM"/>
    </source>
</evidence>
<feature type="transmembrane region" description="Helical" evidence="1">
    <location>
        <begin position="261"/>
        <end position="280"/>
    </location>
</feature>
<keyword evidence="1" id="KW-1133">Transmembrane helix</keyword>
<feature type="transmembrane region" description="Helical" evidence="1">
    <location>
        <begin position="55"/>
        <end position="78"/>
    </location>
</feature>
<dbReference type="EMBL" id="JFKE01000001">
    <property type="protein sequence ID" value="KAJ57233.1"/>
    <property type="molecule type" value="Genomic_DNA"/>
</dbReference>
<evidence type="ECO:0000256" key="1">
    <source>
        <dbReference type="SAM" id="Phobius"/>
    </source>
</evidence>
<protein>
    <recommendedName>
        <fullName evidence="4">DUF2157 domain-containing protein</fullName>
    </recommendedName>
</protein>
<feature type="transmembrane region" description="Helical" evidence="1">
    <location>
        <begin position="84"/>
        <end position="103"/>
    </location>
</feature>
<dbReference type="Proteomes" id="UP000026249">
    <property type="component" value="Unassembled WGS sequence"/>
</dbReference>